<sequence>MNENQGTTQGAGAESLRMHPSIAQSWSLRSPIVGRTATTRLEAPWKEFPEMTSAIVATSDGLHICSLGLSMDDAGRLAALNSSMFSVAAAETRIMAGAVPASRERPREQSETEEQGAVARTSVAISSGSTRTAVFGFGVEPFGQLLLGMSAQDIPLGTLMVRTRSAAQQISDALGSRAPSI</sequence>
<evidence type="ECO:0008006" key="4">
    <source>
        <dbReference type="Google" id="ProtNLM"/>
    </source>
</evidence>
<comment type="caution">
    <text evidence="2">The sequence shown here is derived from an EMBL/GenBank/DDBJ whole genome shotgun (WGS) entry which is preliminary data.</text>
</comment>
<dbReference type="RefSeq" id="WP_249737466.1">
    <property type="nucleotide sequence ID" value="NZ_JAKNCJ010000003.1"/>
</dbReference>
<reference evidence="2" key="1">
    <citation type="submission" date="2022-02" db="EMBL/GenBank/DDBJ databases">
        <authorList>
            <person name="Lee M."/>
            <person name="Kim S.-J."/>
            <person name="Jung M.-Y."/>
        </authorList>
    </citation>
    <scope>NUCLEOTIDE SEQUENCE</scope>
    <source>
        <strain evidence="2">JHP9</strain>
    </source>
</reference>
<evidence type="ECO:0000256" key="1">
    <source>
        <dbReference type="SAM" id="MobiDB-lite"/>
    </source>
</evidence>
<dbReference type="SUPFAM" id="SSF103196">
    <property type="entry name" value="Roadblock/LC7 domain"/>
    <property type="match status" value="1"/>
</dbReference>
<dbReference type="Proteomes" id="UP001203761">
    <property type="component" value="Unassembled WGS sequence"/>
</dbReference>
<protein>
    <recommendedName>
        <fullName evidence="4">Roadblock/LAMTOR2 domain-containing protein</fullName>
    </recommendedName>
</protein>
<proteinExistence type="predicted"/>
<dbReference type="Gene3D" id="3.30.450.30">
    <property type="entry name" value="Dynein light chain 2a, cytoplasmic"/>
    <property type="match status" value="1"/>
</dbReference>
<gene>
    <name evidence="2" type="ORF">Bequi_08305</name>
</gene>
<keyword evidence="3" id="KW-1185">Reference proteome</keyword>
<organism evidence="2 3">
    <name type="scientific">Brachybacterium equifaecis</name>
    <dbReference type="NCBI Taxonomy" id="2910770"/>
    <lineage>
        <taxon>Bacteria</taxon>
        <taxon>Bacillati</taxon>
        <taxon>Actinomycetota</taxon>
        <taxon>Actinomycetes</taxon>
        <taxon>Micrococcales</taxon>
        <taxon>Dermabacteraceae</taxon>
        <taxon>Brachybacterium</taxon>
    </lineage>
</organism>
<dbReference type="EMBL" id="JAKNCJ010000003">
    <property type="protein sequence ID" value="MCL6423387.1"/>
    <property type="molecule type" value="Genomic_DNA"/>
</dbReference>
<evidence type="ECO:0000313" key="3">
    <source>
        <dbReference type="Proteomes" id="UP001203761"/>
    </source>
</evidence>
<accession>A0ABT0R0F7</accession>
<evidence type="ECO:0000313" key="2">
    <source>
        <dbReference type="EMBL" id="MCL6423387.1"/>
    </source>
</evidence>
<feature type="region of interest" description="Disordered" evidence="1">
    <location>
        <begin position="98"/>
        <end position="123"/>
    </location>
</feature>
<name>A0ABT0R0F7_9MICO</name>